<evidence type="ECO:0000256" key="1">
    <source>
        <dbReference type="ARBA" id="ARBA00010928"/>
    </source>
</evidence>
<feature type="domain" description="GFO/IDH/MocA-like oxidoreductase" evidence="4">
    <location>
        <begin position="163"/>
        <end position="284"/>
    </location>
</feature>
<evidence type="ECO:0000256" key="2">
    <source>
        <dbReference type="ARBA" id="ARBA00023002"/>
    </source>
</evidence>
<dbReference type="InterPro" id="IPR055170">
    <property type="entry name" value="GFO_IDH_MocA-like_dom"/>
</dbReference>
<dbReference type="Pfam" id="PF01408">
    <property type="entry name" value="GFO_IDH_MocA"/>
    <property type="match status" value="1"/>
</dbReference>
<evidence type="ECO:0000259" key="3">
    <source>
        <dbReference type="Pfam" id="PF01408"/>
    </source>
</evidence>
<dbReference type="AlphaFoldDB" id="A0A6G7Y9Q9"/>
<dbReference type="Pfam" id="PF22725">
    <property type="entry name" value="GFO_IDH_MocA_C3"/>
    <property type="match status" value="1"/>
</dbReference>
<dbReference type="GO" id="GO:0016491">
    <property type="term" value="F:oxidoreductase activity"/>
    <property type="evidence" value="ECO:0007669"/>
    <property type="project" value="UniProtKB-KW"/>
</dbReference>
<dbReference type="Gene3D" id="3.30.360.10">
    <property type="entry name" value="Dihydrodipicolinate Reductase, domain 2"/>
    <property type="match status" value="1"/>
</dbReference>
<keyword evidence="6" id="KW-1185">Reference proteome</keyword>
<dbReference type="PANTHER" id="PTHR42840:SF3">
    <property type="entry name" value="BINDING ROSSMANN FOLD OXIDOREDUCTASE, PUTATIVE (AFU_ORTHOLOGUE AFUA_2G10240)-RELATED"/>
    <property type="match status" value="1"/>
</dbReference>
<accession>A0A6G7Y9Q9</accession>
<dbReference type="Gene3D" id="3.40.50.720">
    <property type="entry name" value="NAD(P)-binding Rossmann-like Domain"/>
    <property type="match status" value="1"/>
</dbReference>
<evidence type="ECO:0000313" key="6">
    <source>
        <dbReference type="Proteomes" id="UP000501058"/>
    </source>
</evidence>
<dbReference type="RefSeq" id="WP_166234485.1">
    <property type="nucleotide sequence ID" value="NZ_CP049865.1"/>
</dbReference>
<sequence>MADIGVGIVGTGFIAEIHVAALRRVARHNVQVVACASPDSAAFAARHGIPVHHPDFEALLADESVDVIDICTPPALHAGMVRRALEAGKHVICEKPFTGFFDVGERGADGFDRQEMYDVVMAEMDELRDAVRRSGLVFGYAENYIYAPAVQKSRELIQAAGSKVLLIRGEESHSGSHAPHAAQWRANGGGSLIRQGCHPLSAILYLKQAEAQARGTTVAVASVLGEQATLSNLLTERERRHIAARPFDVEDSATLLLTFDDGTRGIVNACDMVVGGVRNEVEVFTNESVHLCQISQNDAMRVFHIEEPRGIHLTEKVETTAGWQDVQLEELVMRGYVGEMEDFVECVANGGTPQSDIELAYATTQVLYAGYLSASTDRRVHLQDRADTRVP</sequence>
<protein>
    <submittedName>
        <fullName evidence="5">Gfo/Idh/MocA family oxidoreductase</fullName>
    </submittedName>
</protein>
<comment type="similarity">
    <text evidence="1">Belongs to the Gfo/Idh/MocA family.</text>
</comment>
<dbReference type="SUPFAM" id="SSF51735">
    <property type="entry name" value="NAD(P)-binding Rossmann-fold domains"/>
    <property type="match status" value="1"/>
</dbReference>
<keyword evidence="2" id="KW-0560">Oxidoreductase</keyword>
<dbReference type="GO" id="GO:0000166">
    <property type="term" value="F:nucleotide binding"/>
    <property type="evidence" value="ECO:0007669"/>
    <property type="project" value="InterPro"/>
</dbReference>
<feature type="domain" description="Gfo/Idh/MocA-like oxidoreductase N-terminal" evidence="3">
    <location>
        <begin position="4"/>
        <end position="98"/>
    </location>
</feature>
<dbReference type="PANTHER" id="PTHR42840">
    <property type="entry name" value="NAD(P)-BINDING ROSSMANN-FOLD SUPERFAMILY PROTEIN-RELATED"/>
    <property type="match status" value="1"/>
</dbReference>
<organism evidence="5 6">
    <name type="scientific">Propioniciclava coleopterorum</name>
    <dbReference type="NCBI Taxonomy" id="2714937"/>
    <lineage>
        <taxon>Bacteria</taxon>
        <taxon>Bacillati</taxon>
        <taxon>Actinomycetota</taxon>
        <taxon>Actinomycetes</taxon>
        <taxon>Propionibacteriales</taxon>
        <taxon>Propionibacteriaceae</taxon>
        <taxon>Propioniciclava</taxon>
    </lineage>
</organism>
<name>A0A6G7Y9Q9_9ACTN</name>
<proteinExistence type="inferred from homology"/>
<dbReference type="EMBL" id="CP049865">
    <property type="protein sequence ID" value="QIK73416.1"/>
    <property type="molecule type" value="Genomic_DNA"/>
</dbReference>
<evidence type="ECO:0000313" key="5">
    <source>
        <dbReference type="EMBL" id="QIK73416.1"/>
    </source>
</evidence>
<evidence type="ECO:0000259" key="4">
    <source>
        <dbReference type="Pfam" id="PF22725"/>
    </source>
</evidence>
<reference evidence="5 6" key="1">
    <citation type="submission" date="2020-03" db="EMBL/GenBank/DDBJ databases">
        <title>Propioniciclava sp. nov., isolated from Hydrophilus acuminatus.</title>
        <authorList>
            <person name="Hyun D.-W."/>
            <person name="Bae J.-W."/>
        </authorList>
    </citation>
    <scope>NUCLEOTIDE SEQUENCE [LARGE SCALE GENOMIC DNA]</scope>
    <source>
        <strain evidence="5 6">HDW11</strain>
    </source>
</reference>
<dbReference type="SUPFAM" id="SSF55347">
    <property type="entry name" value="Glyceraldehyde-3-phosphate dehydrogenase-like, C-terminal domain"/>
    <property type="match status" value="1"/>
</dbReference>
<dbReference type="KEGG" id="prv:G7070_15540"/>
<dbReference type="InterPro" id="IPR000683">
    <property type="entry name" value="Gfo/Idh/MocA-like_OxRdtase_N"/>
</dbReference>
<dbReference type="InterPro" id="IPR036291">
    <property type="entry name" value="NAD(P)-bd_dom_sf"/>
</dbReference>
<gene>
    <name evidence="5" type="ORF">G7070_15540</name>
</gene>
<dbReference type="Proteomes" id="UP000501058">
    <property type="component" value="Chromosome"/>
</dbReference>